<organism evidence="1 2">
    <name type="scientific">Coniosporium uncinatum</name>
    <dbReference type="NCBI Taxonomy" id="93489"/>
    <lineage>
        <taxon>Eukaryota</taxon>
        <taxon>Fungi</taxon>
        <taxon>Dikarya</taxon>
        <taxon>Ascomycota</taxon>
        <taxon>Pezizomycotina</taxon>
        <taxon>Dothideomycetes</taxon>
        <taxon>Dothideomycetes incertae sedis</taxon>
        <taxon>Coniosporium</taxon>
    </lineage>
</organism>
<name>A0ACC3DGB4_9PEZI</name>
<dbReference type="EMBL" id="JAWDJW010005141">
    <property type="protein sequence ID" value="KAK3069247.1"/>
    <property type="molecule type" value="Genomic_DNA"/>
</dbReference>
<accession>A0ACC3DGB4</accession>
<protein>
    <submittedName>
        <fullName evidence="1">Uncharacterized protein</fullName>
    </submittedName>
</protein>
<evidence type="ECO:0000313" key="2">
    <source>
        <dbReference type="Proteomes" id="UP001186974"/>
    </source>
</evidence>
<dbReference type="Proteomes" id="UP001186974">
    <property type="component" value="Unassembled WGS sequence"/>
</dbReference>
<keyword evidence="2" id="KW-1185">Reference proteome</keyword>
<comment type="caution">
    <text evidence="1">The sequence shown here is derived from an EMBL/GenBank/DDBJ whole genome shotgun (WGS) entry which is preliminary data.</text>
</comment>
<reference evidence="1" key="1">
    <citation type="submission" date="2024-09" db="EMBL/GenBank/DDBJ databases">
        <title>Black Yeasts Isolated from many extreme environments.</title>
        <authorList>
            <person name="Coleine C."/>
            <person name="Stajich J.E."/>
            <person name="Selbmann L."/>
        </authorList>
    </citation>
    <scope>NUCLEOTIDE SEQUENCE</scope>
    <source>
        <strain evidence="1">CCFEE 5737</strain>
    </source>
</reference>
<gene>
    <name evidence="1" type="ORF">LTS18_000380</name>
</gene>
<proteinExistence type="predicted"/>
<evidence type="ECO:0000313" key="1">
    <source>
        <dbReference type="EMBL" id="KAK3069247.1"/>
    </source>
</evidence>
<feature type="non-terminal residue" evidence="1">
    <location>
        <position position="346"/>
    </location>
</feature>
<sequence>MEQMRRELERTQQNGSPNWAAEFDPGMPAQGMDGAFQTPRPAGFSPAEFMRYQQMQSDSPVRTASPSAAQQSYQGYRPSVGMGYGGGMGMGMGMMNRPYSSMSYQQPAAQQQSMDKGKSRMVELDDKDWEAQFAAMEGDQTQHLDQDLDAQANRDIERELNDMDRSVLSETDEFGDFESIWRGIQAETANARQLAEDENFADGMHLGDMGEWEGFDGLNTHSNFRDPQLGDYLFEEDNLFKDVADPFGEGMRIMEEGGNLSLAALAFEAAVQKDPQHVEAWVKLGAAQAQNEKESPAIRALEQALKVDPSNLEALMGLAVSYTNEGYDSTAYRTLERWLATKYPSL</sequence>